<dbReference type="PROSITE" id="PS51898">
    <property type="entry name" value="TYR_RECOMBINASE"/>
    <property type="match status" value="1"/>
</dbReference>
<dbReference type="NCBIfam" id="NF040815">
    <property type="entry name" value="recomb_XerA_Arch"/>
    <property type="match status" value="1"/>
</dbReference>
<dbReference type="PROSITE" id="PS51900">
    <property type="entry name" value="CB"/>
    <property type="match status" value="1"/>
</dbReference>
<keyword evidence="3 9" id="KW-0132">Cell division</keyword>
<evidence type="ECO:0000256" key="4">
    <source>
        <dbReference type="ARBA" id="ARBA00022829"/>
    </source>
</evidence>
<dbReference type="CDD" id="cd00798">
    <property type="entry name" value="INT_XerDC_C"/>
    <property type="match status" value="1"/>
</dbReference>
<feature type="domain" description="Core-binding (CB)" evidence="11">
    <location>
        <begin position="1"/>
        <end position="86"/>
    </location>
</feature>
<keyword evidence="2 9" id="KW-0963">Cytoplasm</keyword>
<feature type="active site" evidence="9">
    <location>
        <position position="242"/>
    </location>
</feature>
<comment type="subcellular location">
    <subcellularLocation>
        <location evidence="1 9">Cytoplasm</location>
    </subcellularLocation>
</comment>
<dbReference type="Pfam" id="PF02899">
    <property type="entry name" value="Phage_int_SAM_1"/>
    <property type="match status" value="1"/>
</dbReference>
<evidence type="ECO:0000313" key="12">
    <source>
        <dbReference type="EMBL" id="CAD2076140.1"/>
    </source>
</evidence>
<protein>
    <recommendedName>
        <fullName evidence="9">Tyrosine recombinase XerC</fullName>
    </recommendedName>
</protein>
<dbReference type="InterPro" id="IPR013762">
    <property type="entry name" value="Integrase-like_cat_sf"/>
</dbReference>
<feature type="active site" evidence="9">
    <location>
        <position position="171"/>
    </location>
</feature>
<dbReference type="GO" id="GO:0005737">
    <property type="term" value="C:cytoplasm"/>
    <property type="evidence" value="ECO:0007669"/>
    <property type="project" value="UniProtKB-SubCell"/>
</dbReference>
<name>A0A6V7REF9_9BACL</name>
<keyword evidence="13" id="KW-1185">Reference proteome</keyword>
<evidence type="ECO:0000256" key="1">
    <source>
        <dbReference type="ARBA" id="ARBA00004496"/>
    </source>
</evidence>
<dbReference type="Pfam" id="PF00589">
    <property type="entry name" value="Phage_integrase"/>
    <property type="match status" value="1"/>
</dbReference>
<dbReference type="InterPro" id="IPR023009">
    <property type="entry name" value="Tyrosine_recombinase_XerC/XerD"/>
</dbReference>
<proteinExistence type="inferred from homology"/>
<dbReference type="Gene3D" id="1.10.443.10">
    <property type="entry name" value="Intergrase catalytic core"/>
    <property type="match status" value="1"/>
</dbReference>
<keyword evidence="8 9" id="KW-0131">Cell cycle</keyword>
<organism evidence="12 13">
    <name type="scientific">Phocicoccus schoeneichii</name>
    <dbReference type="NCBI Taxonomy" id="1812261"/>
    <lineage>
        <taxon>Bacteria</taxon>
        <taxon>Bacillati</taxon>
        <taxon>Bacillota</taxon>
        <taxon>Bacilli</taxon>
        <taxon>Bacillales</taxon>
        <taxon>Salinicoccaceae</taxon>
        <taxon>Phocicoccus</taxon>
    </lineage>
</organism>
<evidence type="ECO:0000256" key="8">
    <source>
        <dbReference type="ARBA" id="ARBA00023306"/>
    </source>
</evidence>
<evidence type="ECO:0000256" key="5">
    <source>
        <dbReference type="ARBA" id="ARBA00022908"/>
    </source>
</evidence>
<dbReference type="Gene3D" id="1.10.150.130">
    <property type="match status" value="1"/>
</dbReference>
<dbReference type="InterPro" id="IPR010998">
    <property type="entry name" value="Integrase_recombinase_N"/>
</dbReference>
<comment type="similarity">
    <text evidence="9">Belongs to the 'phage' integrase family. XerC subfamily.</text>
</comment>
<dbReference type="GO" id="GO:0003677">
    <property type="term" value="F:DNA binding"/>
    <property type="evidence" value="ECO:0007669"/>
    <property type="project" value="UniProtKB-UniRule"/>
</dbReference>
<dbReference type="InterPro" id="IPR011010">
    <property type="entry name" value="DNA_brk_join_enz"/>
</dbReference>
<evidence type="ECO:0000259" key="11">
    <source>
        <dbReference type="PROSITE" id="PS51900"/>
    </source>
</evidence>
<evidence type="ECO:0000256" key="2">
    <source>
        <dbReference type="ARBA" id="ARBA00022490"/>
    </source>
</evidence>
<accession>A0A6V7REF9</accession>
<dbReference type="NCBIfam" id="NF001399">
    <property type="entry name" value="PRK00283.1"/>
    <property type="match status" value="1"/>
</dbReference>
<dbReference type="GO" id="GO:0007059">
    <property type="term" value="P:chromosome segregation"/>
    <property type="evidence" value="ECO:0007669"/>
    <property type="project" value="UniProtKB-UniRule"/>
</dbReference>
<keyword evidence="4 9" id="KW-0159">Chromosome partition</keyword>
<feature type="active site" evidence="9">
    <location>
        <position position="147"/>
    </location>
</feature>
<reference evidence="12 13" key="1">
    <citation type="submission" date="2020-07" db="EMBL/GenBank/DDBJ databases">
        <authorList>
            <person name="Criscuolo A."/>
        </authorList>
    </citation>
    <scope>NUCLEOTIDE SEQUENCE [LARGE SCALE GENOMIC DNA]</scope>
    <source>
        <strain evidence="13">CIP 111030</strain>
    </source>
</reference>
<dbReference type="AlphaFoldDB" id="A0A6V7REF9"/>
<keyword evidence="7 9" id="KW-0233">DNA recombination</keyword>
<dbReference type="InterPro" id="IPR044068">
    <property type="entry name" value="CB"/>
</dbReference>
<dbReference type="SUPFAM" id="SSF56349">
    <property type="entry name" value="DNA breaking-rejoining enzymes"/>
    <property type="match status" value="1"/>
</dbReference>
<dbReference type="InterPro" id="IPR050090">
    <property type="entry name" value="Tyrosine_recombinase_XerCD"/>
</dbReference>
<dbReference type="PANTHER" id="PTHR30349:SF77">
    <property type="entry name" value="TYROSINE RECOMBINASE XERC"/>
    <property type="match status" value="1"/>
</dbReference>
<dbReference type="GO" id="GO:0006313">
    <property type="term" value="P:DNA transposition"/>
    <property type="evidence" value="ECO:0007669"/>
    <property type="project" value="UniProtKB-UniRule"/>
</dbReference>
<gene>
    <name evidence="12" type="primary">xerC_2</name>
    <name evidence="9" type="synonym">xerC</name>
    <name evidence="12" type="ORF">JEOSCH030_01000</name>
</gene>
<feature type="active site" evidence="9">
    <location>
        <position position="239"/>
    </location>
</feature>
<dbReference type="InterPro" id="IPR002104">
    <property type="entry name" value="Integrase_catalytic"/>
</dbReference>
<keyword evidence="5 9" id="KW-0229">DNA integration</keyword>
<evidence type="ECO:0000259" key="10">
    <source>
        <dbReference type="PROSITE" id="PS51898"/>
    </source>
</evidence>
<comment type="subunit">
    <text evidence="9">Forms a cyclic heterotetrameric complex composed of two molecules of XerC and two molecules of XerD.</text>
</comment>
<dbReference type="HAMAP" id="MF_01808">
    <property type="entry name" value="Recomb_XerC_XerD"/>
    <property type="match status" value="1"/>
</dbReference>
<keyword evidence="6 9" id="KW-0238">DNA-binding</keyword>
<dbReference type="InterPro" id="IPR004107">
    <property type="entry name" value="Integrase_SAM-like_N"/>
</dbReference>
<dbReference type="GO" id="GO:0051301">
    <property type="term" value="P:cell division"/>
    <property type="evidence" value="ECO:0007669"/>
    <property type="project" value="UniProtKB-KW"/>
</dbReference>
<feature type="active site" description="O-(3'-phospho-DNA)-tyrosine intermediate" evidence="9">
    <location>
        <position position="274"/>
    </location>
</feature>
<evidence type="ECO:0000256" key="7">
    <source>
        <dbReference type="ARBA" id="ARBA00023172"/>
    </source>
</evidence>
<dbReference type="GO" id="GO:0009037">
    <property type="term" value="F:tyrosine-based site-specific recombinase activity"/>
    <property type="evidence" value="ECO:0007669"/>
    <property type="project" value="UniProtKB-UniRule"/>
</dbReference>
<dbReference type="Proteomes" id="UP000521032">
    <property type="component" value="Unassembled WGS sequence"/>
</dbReference>
<evidence type="ECO:0000256" key="9">
    <source>
        <dbReference type="HAMAP-Rule" id="MF_01808"/>
    </source>
</evidence>
<comment type="caution">
    <text evidence="12">The sequence shown here is derived from an EMBL/GenBank/DDBJ whole genome shotgun (WGS) entry which is preliminary data.</text>
</comment>
<dbReference type="PANTHER" id="PTHR30349">
    <property type="entry name" value="PHAGE INTEGRASE-RELATED"/>
    <property type="match status" value="1"/>
</dbReference>
<dbReference type="EMBL" id="CAJEWE010000010">
    <property type="protein sequence ID" value="CAD2076140.1"/>
    <property type="molecule type" value="Genomic_DNA"/>
</dbReference>
<sequence>MRRMSLEKQFLELLTHQKRYSEHTVRSYEKDLEMFNVFLSNEHLTFDTFQFQDARNFLSFLYDQGLKKSSVSRKISCLRSFYNYLIRNGHIEKNPFLNVPFPKEEQHLPDFLFENQINELLESLDKNSKMYTRNRAILELFYATGIRSEELLTLTLDRIDLKMGIIKVTGKGKKDRLVPLNEHATDAINEYVEIFKDKIIEHDALWLNHNLRPLTDRGLRYVVNDLMKKSAIQTGLHPHALRHTFATHMLNSGADIRAVQELLGHESLSTTQKYTHLSREQLRREYLNAHPSNRRDD</sequence>
<evidence type="ECO:0000256" key="6">
    <source>
        <dbReference type="ARBA" id="ARBA00023125"/>
    </source>
</evidence>
<comment type="function">
    <text evidence="9">Site-specific tyrosine recombinase, which acts by catalyzing the cutting and rejoining of the recombining DNA molecules. The XerC-XerD complex is essential to convert dimers of the bacterial chromosome into monomers to permit their segregation at cell division. It also contributes to the segregational stability of plasmids.</text>
</comment>
<feature type="active site" evidence="9">
    <location>
        <position position="265"/>
    </location>
</feature>
<evidence type="ECO:0000313" key="13">
    <source>
        <dbReference type="Proteomes" id="UP000521032"/>
    </source>
</evidence>
<evidence type="ECO:0000256" key="3">
    <source>
        <dbReference type="ARBA" id="ARBA00022618"/>
    </source>
</evidence>
<feature type="domain" description="Tyr recombinase" evidence="10">
    <location>
        <begin position="107"/>
        <end position="287"/>
    </location>
</feature>